<keyword evidence="1" id="KW-1133">Transmembrane helix</keyword>
<proteinExistence type="predicted"/>
<dbReference type="EMBL" id="PVXO01000032">
    <property type="protein sequence ID" value="PRR79094.1"/>
    <property type="molecule type" value="Genomic_DNA"/>
</dbReference>
<feature type="transmembrane region" description="Helical" evidence="1">
    <location>
        <begin position="21"/>
        <end position="40"/>
    </location>
</feature>
<dbReference type="Proteomes" id="UP000239706">
    <property type="component" value="Unassembled WGS sequence"/>
</dbReference>
<organism evidence="2 3">
    <name type="scientific">Clostridium liquoris</name>
    <dbReference type="NCBI Taxonomy" id="1289519"/>
    <lineage>
        <taxon>Bacteria</taxon>
        <taxon>Bacillati</taxon>
        <taxon>Bacillota</taxon>
        <taxon>Clostridia</taxon>
        <taxon>Eubacteriales</taxon>
        <taxon>Clostridiaceae</taxon>
        <taxon>Clostridium</taxon>
    </lineage>
</organism>
<dbReference type="AlphaFoldDB" id="A0A2T0B5D0"/>
<reference evidence="2 3" key="1">
    <citation type="submission" date="2018-03" db="EMBL/GenBank/DDBJ databases">
        <title>Genome sequence of Clostridium liquoris DSM 100320.</title>
        <authorList>
            <person name="Poehlein A."/>
            <person name="Daniel R."/>
        </authorList>
    </citation>
    <scope>NUCLEOTIDE SEQUENCE [LARGE SCALE GENOMIC DNA]</scope>
    <source>
        <strain evidence="2 3">DSM 100320</strain>
    </source>
</reference>
<keyword evidence="3" id="KW-1185">Reference proteome</keyword>
<evidence type="ECO:0000256" key="1">
    <source>
        <dbReference type="SAM" id="Phobius"/>
    </source>
</evidence>
<accession>A0A2T0B5D0</accession>
<comment type="caution">
    <text evidence="2">The sequence shown here is derived from an EMBL/GenBank/DDBJ whole genome shotgun (WGS) entry which is preliminary data.</text>
</comment>
<keyword evidence="1" id="KW-0812">Transmembrane</keyword>
<dbReference type="RefSeq" id="WP_106063275.1">
    <property type="nucleotide sequence ID" value="NZ_PVXO01000032.1"/>
</dbReference>
<gene>
    <name evidence="2" type="ORF">CLLI_11560</name>
</gene>
<evidence type="ECO:0000313" key="3">
    <source>
        <dbReference type="Proteomes" id="UP000239706"/>
    </source>
</evidence>
<keyword evidence="1" id="KW-0472">Membrane</keyword>
<name>A0A2T0B5D0_9CLOT</name>
<sequence length="263" mass="30124">MGKPSIFSKDYEKKMRRRRGIIILSIFAVILLTSGAWLLGKVKVKSFVSSKKENIEDKKKVVENKKNEKNAITEGNKNEKVSKETKKTDGYEIKLSNGEKIKLVYEEENNVKKFKYIYPLDSKVKYDISPSGKKAIVYDEKVQKIISVDINGKILDITNTKYVSTDGSVIINHDEQIQARPDYIWCDMPKFVDENNIAYVSQLPWLNKTTKYIWTYNIPNNTHMNIQSISGEELTIDKLSDKGLKILADGKTLFLKANGEVTE</sequence>
<evidence type="ECO:0000313" key="2">
    <source>
        <dbReference type="EMBL" id="PRR79094.1"/>
    </source>
</evidence>
<dbReference type="OrthoDB" id="1952449at2"/>
<protein>
    <submittedName>
        <fullName evidence="2">Uncharacterized protein</fullName>
    </submittedName>
</protein>